<keyword evidence="3" id="KW-1185">Reference proteome</keyword>
<feature type="compositionally biased region" description="Polar residues" evidence="1">
    <location>
        <begin position="79"/>
        <end position="88"/>
    </location>
</feature>
<evidence type="ECO:0000256" key="1">
    <source>
        <dbReference type="SAM" id="MobiDB-lite"/>
    </source>
</evidence>
<sequence length="88" mass="9879">MEKSMWGCRSGEKGSVAGRWKRKGKKSRWERAKGEEEGRVLAPKRGKNLVGGSAGRRRRAGLMKRWMGEENRSVHQKPVGSSDSSVRP</sequence>
<reference evidence="2 3" key="1">
    <citation type="journal article" date="2023" name="Hortic Res">
        <title>The complete reference genome for grapevine (Vitis vinifera L.) genetics and breeding.</title>
        <authorList>
            <person name="Shi X."/>
            <person name="Cao S."/>
            <person name="Wang X."/>
            <person name="Huang S."/>
            <person name="Wang Y."/>
            <person name="Liu Z."/>
            <person name="Liu W."/>
            <person name="Leng X."/>
            <person name="Peng Y."/>
            <person name="Wang N."/>
            <person name="Wang Y."/>
            <person name="Ma Z."/>
            <person name="Xu X."/>
            <person name="Zhang F."/>
            <person name="Xue H."/>
            <person name="Zhong H."/>
            <person name="Wang Y."/>
            <person name="Zhang K."/>
            <person name="Velt A."/>
            <person name="Avia K."/>
            <person name="Holtgrawe D."/>
            <person name="Grimplet J."/>
            <person name="Matus J.T."/>
            <person name="Ware D."/>
            <person name="Wu X."/>
            <person name="Wang H."/>
            <person name="Liu C."/>
            <person name="Fang Y."/>
            <person name="Rustenholz C."/>
            <person name="Cheng Z."/>
            <person name="Xiao H."/>
            <person name="Zhou Y."/>
        </authorList>
    </citation>
    <scope>NUCLEOTIDE SEQUENCE [LARGE SCALE GENOMIC DNA]</scope>
    <source>
        <strain evidence="3">cv. Pinot noir / PN40024</strain>
        <tissue evidence="2">Leaf</tissue>
    </source>
</reference>
<feature type="region of interest" description="Disordered" evidence="1">
    <location>
        <begin position="64"/>
        <end position="88"/>
    </location>
</feature>
<gene>
    <name evidence="2" type="ORF">VitviT2T_023694</name>
</gene>
<organism evidence="2 3">
    <name type="scientific">Vitis vinifera</name>
    <name type="common">Grape</name>
    <dbReference type="NCBI Taxonomy" id="29760"/>
    <lineage>
        <taxon>Eukaryota</taxon>
        <taxon>Viridiplantae</taxon>
        <taxon>Streptophyta</taxon>
        <taxon>Embryophyta</taxon>
        <taxon>Tracheophyta</taxon>
        <taxon>Spermatophyta</taxon>
        <taxon>Magnoliopsida</taxon>
        <taxon>eudicotyledons</taxon>
        <taxon>Gunneridae</taxon>
        <taxon>Pentapetalae</taxon>
        <taxon>rosids</taxon>
        <taxon>Vitales</taxon>
        <taxon>Vitaceae</taxon>
        <taxon>Viteae</taxon>
        <taxon>Vitis</taxon>
    </lineage>
</organism>
<feature type="compositionally biased region" description="Basic and acidic residues" evidence="1">
    <location>
        <begin position="27"/>
        <end position="38"/>
    </location>
</feature>
<feature type="region of interest" description="Disordered" evidence="1">
    <location>
        <begin position="1"/>
        <end position="38"/>
    </location>
</feature>
<evidence type="ECO:0000313" key="2">
    <source>
        <dbReference type="EMBL" id="WKA05746.1"/>
    </source>
</evidence>
<dbReference type="Proteomes" id="UP001227230">
    <property type="component" value="Chromosome 15"/>
</dbReference>
<protein>
    <submittedName>
        <fullName evidence="2">Uncharacterized protein</fullName>
    </submittedName>
</protein>
<accession>A0ABY9DGM0</accession>
<name>A0ABY9DGM0_VITVI</name>
<dbReference type="EMBL" id="CP126662">
    <property type="protein sequence ID" value="WKA05746.1"/>
    <property type="molecule type" value="Genomic_DNA"/>
</dbReference>
<proteinExistence type="predicted"/>
<evidence type="ECO:0000313" key="3">
    <source>
        <dbReference type="Proteomes" id="UP001227230"/>
    </source>
</evidence>